<keyword evidence="5" id="KW-0411">Iron-sulfur</keyword>
<dbReference type="PANTHER" id="PTHR43578:SF3">
    <property type="entry name" value="NADH-QUINONE OXIDOREDUCTASE SUBUNIT F"/>
    <property type="match status" value="1"/>
</dbReference>
<dbReference type="PROSITE" id="PS00645">
    <property type="entry name" value="COMPLEX1_51K_2"/>
    <property type="match status" value="1"/>
</dbReference>
<dbReference type="GO" id="GO:0008137">
    <property type="term" value="F:NADH dehydrogenase (ubiquinone) activity"/>
    <property type="evidence" value="ECO:0007669"/>
    <property type="project" value="InterPro"/>
</dbReference>
<evidence type="ECO:0000313" key="7">
    <source>
        <dbReference type="EMBL" id="RIE10604.1"/>
    </source>
</evidence>
<dbReference type="AlphaFoldDB" id="A0A398DHM0"/>
<dbReference type="Gene3D" id="6.10.250.1450">
    <property type="match status" value="1"/>
</dbReference>
<dbReference type="InterPro" id="IPR001949">
    <property type="entry name" value="NADH-UbQ_OxRdtase_51kDa_CS"/>
</dbReference>
<evidence type="ECO:0000256" key="1">
    <source>
        <dbReference type="ARBA" id="ARBA00007523"/>
    </source>
</evidence>
<dbReference type="InterPro" id="IPR037225">
    <property type="entry name" value="Nuo51_FMN-bd_sf"/>
</dbReference>
<dbReference type="PANTHER" id="PTHR43578">
    <property type="entry name" value="NADH-QUINONE OXIDOREDUCTASE SUBUNIT F"/>
    <property type="match status" value="1"/>
</dbReference>
<evidence type="ECO:0000256" key="3">
    <source>
        <dbReference type="ARBA" id="ARBA00022723"/>
    </source>
</evidence>
<gene>
    <name evidence="7" type="primary">nuoF</name>
    <name evidence="7" type="ORF">SMC5_05760</name>
</gene>
<dbReference type="InterPro" id="IPR037207">
    <property type="entry name" value="Nuop51_4Fe4S-bd_sf"/>
</dbReference>
<feature type="domain" description="NADH-ubiquinone oxidoreductase 51kDa subunit iron-sulphur binding" evidence="6">
    <location>
        <begin position="436"/>
        <end position="481"/>
    </location>
</feature>
<comment type="caution">
    <text evidence="7">The sequence shown here is derived from an EMBL/GenBank/DDBJ whole genome shotgun (WGS) entry which is preliminary data.</text>
</comment>
<dbReference type="OrthoDB" id="9761899at2"/>
<comment type="similarity">
    <text evidence="1">Belongs to the complex I 51 kDa subunit family.</text>
</comment>
<dbReference type="Gene3D" id="3.10.20.600">
    <property type="match status" value="1"/>
</dbReference>
<keyword evidence="2" id="KW-0004">4Fe-4S</keyword>
<dbReference type="Proteomes" id="UP000266489">
    <property type="component" value="Unassembled WGS sequence"/>
</dbReference>
<dbReference type="Gene3D" id="3.40.30.10">
    <property type="entry name" value="Glutaredoxin"/>
    <property type="match status" value="1"/>
</dbReference>
<dbReference type="GO" id="GO:0046872">
    <property type="term" value="F:metal ion binding"/>
    <property type="evidence" value="ECO:0007669"/>
    <property type="project" value="UniProtKB-KW"/>
</dbReference>
<dbReference type="SUPFAM" id="SSF140490">
    <property type="entry name" value="Nqo1C-terminal domain-like"/>
    <property type="match status" value="1"/>
</dbReference>
<dbReference type="SUPFAM" id="SSF142984">
    <property type="entry name" value="Nqo1 middle domain-like"/>
    <property type="match status" value="1"/>
</dbReference>
<dbReference type="GO" id="GO:0051539">
    <property type="term" value="F:4 iron, 4 sulfur cluster binding"/>
    <property type="evidence" value="ECO:0007669"/>
    <property type="project" value="UniProtKB-KW"/>
</dbReference>
<organism evidence="7 8">
    <name type="scientific">Candidatus Cryosericum odellii</name>
    <dbReference type="NCBI Taxonomy" id="2290917"/>
    <lineage>
        <taxon>Bacteria</taxon>
        <taxon>Pseudomonadati</taxon>
        <taxon>Caldisericota/Cryosericota group</taxon>
        <taxon>Candidatus Cryosericota</taxon>
        <taxon>Candidatus Cryosericia</taxon>
        <taxon>Candidatus Cryosericales</taxon>
        <taxon>Candidatus Cryosericaceae</taxon>
        <taxon>Candidatus Cryosericum</taxon>
    </lineage>
</organism>
<dbReference type="FunFam" id="3.40.50.11540:FF:000001">
    <property type="entry name" value="NADH dehydrogenase [ubiquinone] flavoprotein 1, mitochondrial"/>
    <property type="match status" value="1"/>
</dbReference>
<dbReference type="Pfam" id="PF01512">
    <property type="entry name" value="Complex1_51K"/>
    <property type="match status" value="1"/>
</dbReference>
<dbReference type="NCBIfam" id="NF010120">
    <property type="entry name" value="PRK13596.1"/>
    <property type="match status" value="1"/>
</dbReference>
<dbReference type="CDD" id="cd02980">
    <property type="entry name" value="TRX_Fd_family"/>
    <property type="match status" value="1"/>
</dbReference>
<reference evidence="7 8" key="1">
    <citation type="submission" date="2018-09" db="EMBL/GenBank/DDBJ databases">
        <title>Discovery and Ecogenomic Context for Candidatus Cryosericales, a Global Caldiserica Order Active in Thawing Permafrost.</title>
        <authorList>
            <person name="Martinez M.A."/>
            <person name="Woodcroft B.J."/>
            <person name="Ignacio Espinoza J.C."/>
            <person name="Zayed A."/>
            <person name="Singleton C.M."/>
            <person name="Boyd J."/>
            <person name="Li Y.-F."/>
            <person name="Purvine S."/>
            <person name="Maughan H."/>
            <person name="Hodgkins S.B."/>
            <person name="Anderson D."/>
            <person name="Sederholm M."/>
            <person name="Temperton B."/>
            <person name="Saleska S.R."/>
            <person name="Tyson G.W."/>
            <person name="Rich V.I."/>
        </authorList>
    </citation>
    <scope>NUCLEOTIDE SEQUENCE [LARGE SCALE GENOMIC DNA]</scope>
    <source>
        <strain evidence="7 8">SMC5</strain>
    </source>
</reference>
<name>A0A398DHM0_9BACT</name>
<evidence type="ECO:0000259" key="6">
    <source>
        <dbReference type="SMART" id="SM00928"/>
    </source>
</evidence>
<dbReference type="SUPFAM" id="SSF52833">
    <property type="entry name" value="Thioredoxin-like"/>
    <property type="match status" value="1"/>
</dbReference>
<dbReference type="RefSeq" id="WP_119119953.1">
    <property type="nucleotide sequence ID" value="NZ_QXIU01000137.1"/>
</dbReference>
<proteinExistence type="inferred from homology"/>
<dbReference type="SUPFAM" id="SSF142019">
    <property type="entry name" value="Nqo1 FMN-binding domain-like"/>
    <property type="match status" value="1"/>
</dbReference>
<evidence type="ECO:0000256" key="2">
    <source>
        <dbReference type="ARBA" id="ARBA00022485"/>
    </source>
</evidence>
<dbReference type="InterPro" id="IPR011538">
    <property type="entry name" value="Nuo51_FMN-bd"/>
</dbReference>
<protein>
    <submittedName>
        <fullName evidence="7">NADH-quinone oxidoreductase subunit NuoF</fullName>
    </submittedName>
</protein>
<dbReference type="InterPro" id="IPR019575">
    <property type="entry name" value="Nuop51_4Fe4S-bd"/>
</dbReference>
<evidence type="ECO:0000256" key="5">
    <source>
        <dbReference type="ARBA" id="ARBA00023014"/>
    </source>
</evidence>
<dbReference type="Gene3D" id="3.40.50.11540">
    <property type="entry name" value="NADH-ubiquinone oxidoreductase 51kDa subunit"/>
    <property type="match status" value="1"/>
</dbReference>
<dbReference type="GO" id="GO:0010181">
    <property type="term" value="F:FMN binding"/>
    <property type="evidence" value="ECO:0007669"/>
    <property type="project" value="InterPro"/>
</dbReference>
<evidence type="ECO:0000256" key="4">
    <source>
        <dbReference type="ARBA" id="ARBA00023004"/>
    </source>
</evidence>
<accession>A0A398DHM0</accession>
<dbReference type="Gene3D" id="1.20.1440.230">
    <property type="entry name" value="NADH-ubiquinone oxidoreductase 51kDa subunit, iron-sulphur binding domain"/>
    <property type="match status" value="1"/>
</dbReference>
<dbReference type="Pfam" id="PF10589">
    <property type="entry name" value="NADH_4Fe-4S"/>
    <property type="match status" value="1"/>
</dbReference>
<keyword evidence="3" id="KW-0479">Metal-binding</keyword>
<dbReference type="EMBL" id="QXIU01000137">
    <property type="protein sequence ID" value="RIE10604.1"/>
    <property type="molecule type" value="Genomic_DNA"/>
</dbReference>
<keyword evidence="4" id="KW-0408">Iron</keyword>
<dbReference type="SMART" id="SM00928">
    <property type="entry name" value="NADH_4Fe-4S"/>
    <property type="match status" value="1"/>
</dbReference>
<sequence>MKLFSTQIIVPVDSNSVLQGALEVKHVLEEMIGKYNLGSQVSVVETGALGIYDQGVVLAVFPDDVYYGNVMPSDVEEIVTEHLLKGRVVSRLTIDRSLSSKRLVEKESGKSQQKIVLRNAGLIDPQSIDEYIARDGYEALAKALAMQPGEVIQILTDSKLQGRGGAGFPTGLKWGMVAKEQNDEKYIVCNADEGEPGTFKDRLILEGDPHSIVEAMTIAGYATGAHVGIVYVRGEYFMSIARLKKAIKDATEYGLLGKDILGTGFQFDIEVYRGGGAYVCGEEFALLESIENKRGTPRNKPPFPPQQGLFGKPTVVNNVETFANVPPILLNGSDWFKSFGTPSSAGTKVFSLSGDIVNRGIVEAPLGITLRELIYDFGGGVKGGKHIGFIQTGGSAGTVLTDKFLDVPLDFASMKTNNVSIGSGVILVASEDVPLLPFLAEVAHFFWHESCGKCTPCREGTLQVKAIMDSLVNRTADPASLQRLGKLLTTLNDTSFCGLGQAAPLAFESALRNFPEVFDQALAESHVPEACQEEA</sequence>
<dbReference type="InterPro" id="IPR036249">
    <property type="entry name" value="Thioredoxin-like_sf"/>
</dbReference>
<evidence type="ECO:0000313" key="8">
    <source>
        <dbReference type="Proteomes" id="UP000266489"/>
    </source>
</evidence>